<dbReference type="InterPro" id="IPR013098">
    <property type="entry name" value="Ig_I-set"/>
</dbReference>
<reference evidence="3" key="1">
    <citation type="journal article" date="2002" name="Science">
        <title>The draft genome of Ciona intestinalis: insights into chordate and vertebrate origins.</title>
        <authorList>
            <person name="Dehal P."/>
            <person name="Satou Y."/>
            <person name="Campbell R.K."/>
            <person name="Chapman J."/>
            <person name="Degnan B."/>
            <person name="De Tomaso A."/>
            <person name="Davidson B."/>
            <person name="Di Gregorio A."/>
            <person name="Gelpke M."/>
            <person name="Goodstein D.M."/>
            <person name="Harafuji N."/>
            <person name="Hastings K.E."/>
            <person name="Ho I."/>
            <person name="Hotta K."/>
            <person name="Huang W."/>
            <person name="Kawashima T."/>
            <person name="Lemaire P."/>
            <person name="Martinez D."/>
            <person name="Meinertzhagen I.A."/>
            <person name="Necula S."/>
            <person name="Nonaka M."/>
            <person name="Putnam N."/>
            <person name="Rash S."/>
            <person name="Saiga H."/>
            <person name="Satake M."/>
            <person name="Terry A."/>
            <person name="Yamada L."/>
            <person name="Wang H.G."/>
            <person name="Awazu S."/>
            <person name="Azumi K."/>
            <person name="Boore J."/>
            <person name="Branno M."/>
            <person name="Chin-Bow S."/>
            <person name="DeSantis R."/>
            <person name="Doyle S."/>
            <person name="Francino P."/>
            <person name="Keys D.N."/>
            <person name="Haga S."/>
            <person name="Hayashi H."/>
            <person name="Hino K."/>
            <person name="Imai K.S."/>
            <person name="Inaba K."/>
            <person name="Kano S."/>
            <person name="Kobayashi K."/>
            <person name="Kobayashi M."/>
            <person name="Lee B.I."/>
            <person name="Makabe K.W."/>
            <person name="Manohar C."/>
            <person name="Matassi G."/>
            <person name="Medina M."/>
            <person name="Mochizuki Y."/>
            <person name="Mount S."/>
            <person name="Morishita T."/>
            <person name="Miura S."/>
            <person name="Nakayama A."/>
            <person name="Nishizaka S."/>
            <person name="Nomoto H."/>
            <person name="Ohta F."/>
            <person name="Oishi K."/>
            <person name="Rigoutsos I."/>
            <person name="Sano M."/>
            <person name="Sasaki A."/>
            <person name="Sasakura Y."/>
            <person name="Shoguchi E."/>
            <person name="Shin-i T."/>
            <person name="Spagnuolo A."/>
            <person name="Stainier D."/>
            <person name="Suzuki M.M."/>
            <person name="Tassy O."/>
            <person name="Takatori N."/>
            <person name="Tokuoka M."/>
            <person name="Yagi K."/>
            <person name="Yoshizaki F."/>
            <person name="Wada S."/>
            <person name="Zhang C."/>
            <person name="Hyatt P.D."/>
            <person name="Larimer F."/>
            <person name="Detter C."/>
            <person name="Doggett N."/>
            <person name="Glavina T."/>
            <person name="Hawkins T."/>
            <person name="Richardson P."/>
            <person name="Lucas S."/>
            <person name="Kohara Y."/>
            <person name="Levine M."/>
            <person name="Satoh N."/>
            <person name="Rokhsar D.S."/>
        </authorList>
    </citation>
    <scope>NUCLEOTIDE SEQUENCE [LARGE SCALE GENOMIC DNA]</scope>
</reference>
<accession>F6Q1C2</accession>
<dbReference type="Proteomes" id="UP000008144">
    <property type="component" value="Chromosome 10"/>
</dbReference>
<sequence>LMFLYYAVLHTVNANFIAPLKNKTVTQGEDIVISCKISAGASYVKRSWTHKSTVIFANGNKLPKDPRITLLSNEHNEYTMQVKNVNTNDEGFYTCSLYLNLTYKSTMHLTVNAIVPPQLTDVSEDKTVDEHDQVILRCIAFGKPQPRITWRHLVPSADGVRATSKFLPLGSVKRGSAGIYECTADNGVSSPVTRSIRLSVNYPPEIDETLSPTTVLAPKGQTFYIECVTSGFPDPTFQWIMPDGKTLPIKSKALGINKEGINTISKFYFSPLQLSDYGNYTCIASNQMGRVNTTIAL</sequence>
<reference evidence="2" key="3">
    <citation type="submission" date="2025-08" db="UniProtKB">
        <authorList>
            <consortium name="Ensembl"/>
        </authorList>
    </citation>
    <scope>IDENTIFICATION</scope>
</reference>
<dbReference type="STRING" id="7719.ENSCINP00000025312"/>
<proteinExistence type="predicted"/>
<dbReference type="InterPro" id="IPR013783">
    <property type="entry name" value="Ig-like_fold"/>
</dbReference>
<evidence type="ECO:0000259" key="1">
    <source>
        <dbReference type="PROSITE" id="PS50835"/>
    </source>
</evidence>
<dbReference type="SMART" id="SM00408">
    <property type="entry name" value="IGc2"/>
    <property type="match status" value="3"/>
</dbReference>
<reference evidence="2" key="4">
    <citation type="submission" date="2025-09" db="UniProtKB">
        <authorList>
            <consortium name="Ensembl"/>
        </authorList>
    </citation>
    <scope>IDENTIFICATION</scope>
</reference>
<dbReference type="Pfam" id="PF07679">
    <property type="entry name" value="I-set"/>
    <property type="match status" value="1"/>
</dbReference>
<protein>
    <recommendedName>
        <fullName evidence="1">Ig-like domain-containing protein</fullName>
    </recommendedName>
</protein>
<dbReference type="InterPro" id="IPR050958">
    <property type="entry name" value="Cell_Adh-Cytoskel_Orgn"/>
</dbReference>
<dbReference type="EMBL" id="EAAA01000623">
    <property type="status" value="NOT_ANNOTATED_CDS"/>
    <property type="molecule type" value="Genomic_DNA"/>
</dbReference>
<dbReference type="InterPro" id="IPR007110">
    <property type="entry name" value="Ig-like_dom"/>
</dbReference>
<evidence type="ECO:0000313" key="2">
    <source>
        <dbReference type="Ensembl" id="ENSCINP00000025312.2"/>
    </source>
</evidence>
<dbReference type="Pfam" id="PF13927">
    <property type="entry name" value="Ig_3"/>
    <property type="match status" value="2"/>
</dbReference>
<evidence type="ECO:0000313" key="3">
    <source>
        <dbReference type="Proteomes" id="UP000008144"/>
    </source>
</evidence>
<dbReference type="HOGENOM" id="CLU_027228_2_2_1"/>
<dbReference type="Ensembl" id="ENSCINT00000025558.2">
    <property type="protein sequence ID" value="ENSCINP00000025312.2"/>
    <property type="gene ID" value="ENSCING00000013894.2"/>
</dbReference>
<dbReference type="OMA" id="VILMCQQ"/>
<feature type="domain" description="Ig-like" evidence="1">
    <location>
        <begin position="204"/>
        <end position="297"/>
    </location>
</feature>
<dbReference type="InParanoid" id="F6Q1C2"/>
<organism evidence="2 3">
    <name type="scientific">Ciona intestinalis</name>
    <name type="common">Transparent sea squirt</name>
    <name type="synonym">Ascidia intestinalis</name>
    <dbReference type="NCBI Taxonomy" id="7719"/>
    <lineage>
        <taxon>Eukaryota</taxon>
        <taxon>Metazoa</taxon>
        <taxon>Chordata</taxon>
        <taxon>Tunicata</taxon>
        <taxon>Ascidiacea</taxon>
        <taxon>Phlebobranchia</taxon>
        <taxon>Cionidae</taxon>
        <taxon>Ciona</taxon>
    </lineage>
</organism>
<dbReference type="InterPro" id="IPR003599">
    <property type="entry name" value="Ig_sub"/>
</dbReference>
<dbReference type="AlphaFoldDB" id="F6Q1C2"/>
<feature type="domain" description="Ig-like" evidence="1">
    <location>
        <begin position="14"/>
        <end position="110"/>
    </location>
</feature>
<dbReference type="SUPFAM" id="SSF48726">
    <property type="entry name" value="Immunoglobulin"/>
    <property type="match status" value="3"/>
</dbReference>
<keyword evidence="3" id="KW-1185">Reference proteome</keyword>
<dbReference type="InterPro" id="IPR003598">
    <property type="entry name" value="Ig_sub2"/>
</dbReference>
<dbReference type="PANTHER" id="PTHR45080">
    <property type="entry name" value="CONTACTIN 5"/>
    <property type="match status" value="1"/>
</dbReference>
<feature type="domain" description="Ig-like" evidence="1">
    <location>
        <begin position="117"/>
        <end position="199"/>
    </location>
</feature>
<dbReference type="PANTHER" id="PTHR45080:SF33">
    <property type="entry name" value="IG-LIKE DOMAIN-CONTAINING PROTEIN"/>
    <property type="match status" value="1"/>
</dbReference>
<dbReference type="PROSITE" id="PS50835">
    <property type="entry name" value="IG_LIKE"/>
    <property type="match status" value="3"/>
</dbReference>
<name>F6Q1C2_CIOIN</name>
<dbReference type="SMART" id="SM00409">
    <property type="entry name" value="IG"/>
    <property type="match status" value="3"/>
</dbReference>
<dbReference type="InterPro" id="IPR036179">
    <property type="entry name" value="Ig-like_dom_sf"/>
</dbReference>
<reference evidence="2" key="2">
    <citation type="journal article" date="2008" name="Genome Biol.">
        <title>Improved genome assembly and evidence-based global gene model set for the chordate Ciona intestinalis: new insight into intron and operon populations.</title>
        <authorList>
            <person name="Satou Y."/>
            <person name="Mineta K."/>
            <person name="Ogasawara M."/>
            <person name="Sasakura Y."/>
            <person name="Shoguchi E."/>
            <person name="Ueno K."/>
            <person name="Yamada L."/>
            <person name="Matsumoto J."/>
            <person name="Wasserscheid J."/>
            <person name="Dewar K."/>
            <person name="Wiley G.B."/>
            <person name="Macmil S.L."/>
            <person name="Roe B.A."/>
            <person name="Zeller R.W."/>
            <person name="Hastings K.E."/>
            <person name="Lemaire P."/>
            <person name="Lindquist E."/>
            <person name="Endo T."/>
            <person name="Hotta K."/>
            <person name="Inaba K."/>
        </authorList>
    </citation>
    <scope>NUCLEOTIDE SEQUENCE [LARGE SCALE GENOMIC DNA]</scope>
    <source>
        <strain evidence="2">wild type</strain>
    </source>
</reference>
<dbReference type="Gene3D" id="2.60.40.10">
    <property type="entry name" value="Immunoglobulins"/>
    <property type="match status" value="3"/>
</dbReference>
<dbReference type="GeneTree" id="ENSGT00940000158679"/>